<dbReference type="InterPro" id="IPR051795">
    <property type="entry name" value="Glycosyl_Hydrlase_43"/>
</dbReference>
<dbReference type="InterPro" id="IPR023296">
    <property type="entry name" value="Glyco_hydro_beta-prop_sf"/>
</dbReference>
<evidence type="ECO:0000313" key="9">
    <source>
        <dbReference type="Proteomes" id="UP000293638"/>
    </source>
</evidence>
<keyword evidence="6" id="KW-0732">Signal</keyword>
<dbReference type="EMBL" id="SGXD01000003">
    <property type="protein sequence ID" value="RZS87050.1"/>
    <property type="molecule type" value="Genomic_DNA"/>
</dbReference>
<evidence type="ECO:0000256" key="4">
    <source>
        <dbReference type="PIRSR" id="PIRSR606710-1"/>
    </source>
</evidence>
<dbReference type="InterPro" id="IPR005084">
    <property type="entry name" value="CBM6"/>
</dbReference>
<dbReference type="RefSeq" id="WP_231116331.1">
    <property type="nucleotide sequence ID" value="NZ_SGXD01000003.1"/>
</dbReference>
<dbReference type="GO" id="GO:0030246">
    <property type="term" value="F:carbohydrate binding"/>
    <property type="evidence" value="ECO:0007669"/>
    <property type="project" value="InterPro"/>
</dbReference>
<keyword evidence="9" id="KW-1185">Reference proteome</keyword>
<dbReference type="InterPro" id="IPR008979">
    <property type="entry name" value="Galactose-bd-like_sf"/>
</dbReference>
<proteinExistence type="inferred from homology"/>
<protein>
    <submittedName>
        <fullName evidence="8">Carbohydrate-binding protein with CBM35 doain</fullName>
    </submittedName>
</protein>
<feature type="signal peptide" evidence="6">
    <location>
        <begin position="1"/>
        <end position="32"/>
    </location>
</feature>
<dbReference type="SUPFAM" id="SSF49785">
    <property type="entry name" value="Galactose-binding domain-like"/>
    <property type="match status" value="2"/>
</dbReference>
<dbReference type="Pfam" id="PF16990">
    <property type="entry name" value="CBM_35"/>
    <property type="match status" value="1"/>
</dbReference>
<organism evidence="8 9">
    <name type="scientific">Motilibacter rhizosphaerae</name>
    <dbReference type="NCBI Taxonomy" id="598652"/>
    <lineage>
        <taxon>Bacteria</taxon>
        <taxon>Bacillati</taxon>
        <taxon>Actinomycetota</taxon>
        <taxon>Actinomycetes</taxon>
        <taxon>Motilibacterales</taxon>
        <taxon>Motilibacteraceae</taxon>
        <taxon>Motilibacter</taxon>
    </lineage>
</organism>
<gene>
    <name evidence="8" type="ORF">EV189_2472</name>
</gene>
<dbReference type="GO" id="GO:0005975">
    <property type="term" value="P:carbohydrate metabolic process"/>
    <property type="evidence" value="ECO:0007669"/>
    <property type="project" value="InterPro"/>
</dbReference>
<comment type="caution">
    <text evidence="8">The sequence shown here is derived from an EMBL/GenBank/DDBJ whole genome shotgun (WGS) entry which is preliminary data.</text>
</comment>
<feature type="chain" id="PRO_5020339029" evidence="6">
    <location>
        <begin position="33"/>
        <end position="616"/>
    </location>
</feature>
<dbReference type="InterPro" id="IPR006710">
    <property type="entry name" value="Glyco_hydro_43"/>
</dbReference>
<feature type="domain" description="CBM6" evidence="7">
    <location>
        <begin position="489"/>
        <end position="613"/>
    </location>
</feature>
<reference evidence="8 9" key="1">
    <citation type="submission" date="2019-02" db="EMBL/GenBank/DDBJ databases">
        <title>Genomic Encyclopedia of Type Strains, Phase IV (KMG-IV): sequencing the most valuable type-strain genomes for metagenomic binning, comparative biology and taxonomic classification.</title>
        <authorList>
            <person name="Goeker M."/>
        </authorList>
    </citation>
    <scope>NUCLEOTIDE SEQUENCE [LARGE SCALE GENOMIC DNA]</scope>
    <source>
        <strain evidence="8 9">DSM 45622</strain>
    </source>
</reference>
<feature type="site" description="Important for catalytic activity, responsible for pKa modulation of the active site Glu and correct orientation of both the proton donor and substrate" evidence="5">
    <location>
        <position position="180"/>
    </location>
</feature>
<dbReference type="PROSITE" id="PS51175">
    <property type="entry name" value="CBM6"/>
    <property type="match status" value="2"/>
</dbReference>
<dbReference type="AlphaFoldDB" id="A0A4Q7NR10"/>
<name>A0A4Q7NR10_9ACTN</name>
<dbReference type="PANTHER" id="PTHR42812:SF5">
    <property type="entry name" value="ENDO-ARABINASE"/>
    <property type="match status" value="1"/>
</dbReference>
<keyword evidence="3" id="KW-0326">Glycosidase</keyword>
<feature type="domain" description="CBM6" evidence="7">
    <location>
        <begin position="346"/>
        <end position="470"/>
    </location>
</feature>
<evidence type="ECO:0000256" key="3">
    <source>
        <dbReference type="ARBA" id="ARBA00023295"/>
    </source>
</evidence>
<dbReference type="CDD" id="cd08999">
    <property type="entry name" value="GH43_ABN-like"/>
    <property type="match status" value="1"/>
</dbReference>
<evidence type="ECO:0000256" key="1">
    <source>
        <dbReference type="ARBA" id="ARBA00009865"/>
    </source>
</evidence>
<evidence type="ECO:0000313" key="8">
    <source>
        <dbReference type="EMBL" id="RZS87050.1"/>
    </source>
</evidence>
<dbReference type="Gene3D" id="2.60.120.260">
    <property type="entry name" value="Galactose-binding domain-like"/>
    <property type="match status" value="2"/>
</dbReference>
<feature type="active site" description="Proton acceptor" evidence="4">
    <location>
        <position position="54"/>
    </location>
</feature>
<keyword evidence="2" id="KW-0378">Hydrolase</keyword>
<evidence type="ECO:0000256" key="6">
    <source>
        <dbReference type="SAM" id="SignalP"/>
    </source>
</evidence>
<feature type="active site" description="Proton donor" evidence="4">
    <location>
        <position position="239"/>
    </location>
</feature>
<dbReference type="Pfam" id="PF04616">
    <property type="entry name" value="Glyco_hydro_43"/>
    <property type="match status" value="1"/>
</dbReference>
<dbReference type="GO" id="GO:0004553">
    <property type="term" value="F:hydrolase activity, hydrolyzing O-glycosyl compounds"/>
    <property type="evidence" value="ECO:0007669"/>
    <property type="project" value="InterPro"/>
</dbReference>
<dbReference type="Gene3D" id="2.115.10.20">
    <property type="entry name" value="Glycosyl hydrolase domain, family 43"/>
    <property type="match status" value="1"/>
</dbReference>
<evidence type="ECO:0000259" key="7">
    <source>
        <dbReference type="PROSITE" id="PS51175"/>
    </source>
</evidence>
<accession>A0A4Q7NR10</accession>
<sequence>MPPQSRRWRARLAVTLLAVGLAAPALSGTASAAAKRDDGSHLPIAPVIDSNVPDPDVLLVDGVYHAYATNDHGQNIQHQTSTDLRHWTPQPDALPQLGAWTGPCSFAPGGATDSCVWAPDVQQVPGGFAMYYTARDAASQKQCIGVATASTPAGPFTPVGDQPLVCPTQTNPPDLGGAIDAATYREGGQLWLLWKADGNCCSKPATIYVQPLSADGTTLTGPGTELIHNDQPWEGAVVEGPTLVKHGGTYYLFYSANDFYGGNYRTGWATATSITGPYTKRGELMTSDRFQGDVRGPGGQDVVTRPDGSTVIIFHGWDPTFTYRAMYTSPLTWSADGTPVVQAEATRYEAEDGTITDARVVGDDSASGGKKVGGLDNADSSVTVRVHRDAAGPATIGIRYANGSFDGPNRVLSSDHLSINGVAQADVVFPHTTWGNWQNAERRVDLKAGWNTVTLTKATYYAEIDAIDVYDHAPQPLPFVTPANPVGATRYEAEAGTVTHARVVGDDSASGGAKVGGLDFPDSSVSVQVYAPHTQKAQLGIRFANGSERGGYLLRSSDRVTVNGQDQGTVFFPHTRWGDWQTLSTEIRLHKGWNTVTLTKVSFYAEIDALDVTLLG</sequence>
<evidence type="ECO:0000256" key="5">
    <source>
        <dbReference type="PIRSR" id="PIRSR606710-2"/>
    </source>
</evidence>
<evidence type="ECO:0000256" key="2">
    <source>
        <dbReference type="ARBA" id="ARBA00022801"/>
    </source>
</evidence>
<dbReference type="PANTHER" id="PTHR42812">
    <property type="entry name" value="BETA-XYLOSIDASE"/>
    <property type="match status" value="1"/>
</dbReference>
<dbReference type="SUPFAM" id="SSF75005">
    <property type="entry name" value="Arabinanase/levansucrase/invertase"/>
    <property type="match status" value="1"/>
</dbReference>
<dbReference type="Proteomes" id="UP000293638">
    <property type="component" value="Unassembled WGS sequence"/>
</dbReference>
<comment type="similarity">
    <text evidence="1">Belongs to the glycosyl hydrolase 43 family.</text>
</comment>